<accession>A0AA38MW68</accession>
<dbReference type="Proteomes" id="UP001176059">
    <property type="component" value="Unassembled WGS sequence"/>
</dbReference>
<protein>
    <submittedName>
        <fullName evidence="2">Uncharacterized protein</fullName>
    </submittedName>
</protein>
<comment type="caution">
    <text evidence="2">The sequence shown here is derived from an EMBL/GenBank/DDBJ whole genome shotgun (WGS) entry which is preliminary data.</text>
</comment>
<name>A0AA38MW68_9AGAR</name>
<proteinExistence type="predicted"/>
<feature type="compositionally biased region" description="Basic and acidic residues" evidence="1">
    <location>
        <begin position="1"/>
        <end position="10"/>
    </location>
</feature>
<evidence type="ECO:0000313" key="3">
    <source>
        <dbReference type="Proteomes" id="UP001176059"/>
    </source>
</evidence>
<sequence>MDDSQRENHFGHGGRSHRNSLPPDNDQGGDEQRVHQRHEEDQGADADAAARIAAMMLENLRRGEQAVGDGQGIDGGDSQGDQDNDQTSASTIDDIRVADDFIRLLKNATLDNAEALSPYTRLSIDVFLSITHASEATYNNVRNAIIRCFPESEVLSYHEVKNLIADLTGVVAVAHDMCINSCHAYTGPFAELEECRYCNEPRYDQDVLRRTGEKVSRQQFSTILLGPQLAAICRSTDGANERKYRDKKLREVYEMIDRYNRGEEEMIYDDIWCGQDVRDLATKLQLTEDDTAISISLDGAQLYQNKQSDCWIEKILPNFTIPGPNKPKHTDSFFFPCLYHVSALQRENDGRGMRVWDAAKNQVVYQRVIFLLALADAVGLIELDGRRHKPNSGHYFSAHARPLNVSVPDNQHPDTDIANLHPQTQTQYEENLAKVRASENSTHPDLLLCLWRGTLKCEPTNDKATWEWVKLVGKTWEEHGEDVANATQYFPSSFHPLSGYKATEYYLYVFGLGPGLFRSILPKEHWQNFCKLTTGVRVLVQWGIPSEQLVRVHELLVQFAEEFEELEVVRLGPGAYCTQFAMERTIGDLGQEVKQPSNPYANLAQRALRRAQVNALKSIYPEIDTDDAGYKLPQGAKDMGEGLVVLRPHSSKLHWGTGREQFLLQGQFGNNPVCQWGRLRLPNGQIARSRFCEVDLFRKRKPRHTRNVQLWYSGEKEYGEVWYYFINDGRSHEGDDPESDHSDSGLIGYAMVSLYSRPDPVLLRDSYDALWACKYLGADNLHIVRIKDIRSVVSMQPLPALPDEPEGQWFVVQKPGIDEPILTGHEEDMAAV</sequence>
<feature type="region of interest" description="Disordered" evidence="1">
    <location>
        <begin position="1"/>
        <end position="51"/>
    </location>
</feature>
<dbReference type="EMBL" id="JANVFO010000069">
    <property type="protein sequence ID" value="KAJ3718607.1"/>
    <property type="molecule type" value="Genomic_DNA"/>
</dbReference>
<feature type="region of interest" description="Disordered" evidence="1">
    <location>
        <begin position="66"/>
        <end position="91"/>
    </location>
</feature>
<dbReference type="AlphaFoldDB" id="A0AA38MW68"/>
<reference evidence="2" key="1">
    <citation type="submission" date="2022-08" db="EMBL/GenBank/DDBJ databases">
        <authorList>
            <consortium name="DOE Joint Genome Institute"/>
            <person name="Min B."/>
            <person name="Sierra-Patev S."/>
            <person name="Naranjo-Ortiz M."/>
            <person name="Looney B."/>
            <person name="Konkel Z."/>
            <person name="Slot J.C."/>
            <person name="Sakamoto Y."/>
            <person name="Steenwyk J.L."/>
            <person name="Rokas A."/>
            <person name="Carro J."/>
            <person name="Camarero S."/>
            <person name="Ferreira P."/>
            <person name="Molpeceres G."/>
            <person name="Ruiz-duenas F.J."/>
            <person name="Serrano A."/>
            <person name="Henrissat B."/>
            <person name="Drula E."/>
            <person name="Hughes K.W."/>
            <person name="Mata J.L."/>
            <person name="Ishikawa N.K."/>
            <person name="Vargas-Isla R."/>
            <person name="Ushijima S."/>
            <person name="Smith C.A."/>
            <person name="Ahrendt S."/>
            <person name="Andreopoulos W."/>
            <person name="He G."/>
            <person name="LaButti K."/>
            <person name="Lipzen A."/>
            <person name="Ng V."/>
            <person name="Riley R."/>
            <person name="Sandor L."/>
            <person name="Barry K."/>
            <person name="Martinez A.T."/>
            <person name="Xiao Y."/>
            <person name="Gibbons J.G."/>
            <person name="Terashima K."/>
            <person name="Hibbett D.S."/>
            <person name="Grigoriev I.V."/>
        </authorList>
    </citation>
    <scope>NUCLEOTIDE SEQUENCE</scope>
    <source>
        <strain evidence="2">ET3784</strain>
    </source>
</reference>
<feature type="compositionally biased region" description="Gly residues" evidence="1">
    <location>
        <begin position="69"/>
        <end position="78"/>
    </location>
</feature>
<organism evidence="2 3">
    <name type="scientific">Lentinula guzmanii</name>
    <dbReference type="NCBI Taxonomy" id="2804957"/>
    <lineage>
        <taxon>Eukaryota</taxon>
        <taxon>Fungi</taxon>
        <taxon>Dikarya</taxon>
        <taxon>Basidiomycota</taxon>
        <taxon>Agaricomycotina</taxon>
        <taxon>Agaricomycetes</taxon>
        <taxon>Agaricomycetidae</taxon>
        <taxon>Agaricales</taxon>
        <taxon>Marasmiineae</taxon>
        <taxon>Omphalotaceae</taxon>
        <taxon>Lentinula</taxon>
    </lineage>
</organism>
<feature type="compositionally biased region" description="Basic and acidic residues" evidence="1">
    <location>
        <begin position="30"/>
        <end position="41"/>
    </location>
</feature>
<evidence type="ECO:0000256" key="1">
    <source>
        <dbReference type="SAM" id="MobiDB-lite"/>
    </source>
</evidence>
<evidence type="ECO:0000313" key="2">
    <source>
        <dbReference type="EMBL" id="KAJ3718607.1"/>
    </source>
</evidence>
<keyword evidence="3" id="KW-1185">Reference proteome</keyword>
<reference evidence="2" key="2">
    <citation type="journal article" date="2023" name="Proc. Natl. Acad. Sci. U.S.A.">
        <title>A global phylogenomic analysis of the shiitake genus Lentinula.</title>
        <authorList>
            <person name="Sierra-Patev S."/>
            <person name="Min B."/>
            <person name="Naranjo-Ortiz M."/>
            <person name="Looney B."/>
            <person name="Konkel Z."/>
            <person name="Slot J.C."/>
            <person name="Sakamoto Y."/>
            <person name="Steenwyk J.L."/>
            <person name="Rokas A."/>
            <person name="Carro J."/>
            <person name="Camarero S."/>
            <person name="Ferreira P."/>
            <person name="Molpeceres G."/>
            <person name="Ruiz-Duenas F.J."/>
            <person name="Serrano A."/>
            <person name="Henrissat B."/>
            <person name="Drula E."/>
            <person name="Hughes K.W."/>
            <person name="Mata J.L."/>
            <person name="Ishikawa N.K."/>
            <person name="Vargas-Isla R."/>
            <person name="Ushijima S."/>
            <person name="Smith C.A."/>
            <person name="Donoghue J."/>
            <person name="Ahrendt S."/>
            <person name="Andreopoulos W."/>
            <person name="He G."/>
            <person name="LaButti K."/>
            <person name="Lipzen A."/>
            <person name="Ng V."/>
            <person name="Riley R."/>
            <person name="Sandor L."/>
            <person name="Barry K."/>
            <person name="Martinez A.T."/>
            <person name="Xiao Y."/>
            <person name="Gibbons J.G."/>
            <person name="Terashima K."/>
            <person name="Grigoriev I.V."/>
            <person name="Hibbett D."/>
        </authorList>
    </citation>
    <scope>NUCLEOTIDE SEQUENCE</scope>
    <source>
        <strain evidence="2">ET3784</strain>
    </source>
</reference>
<gene>
    <name evidence="2" type="ORF">DFJ43DRAFT_1134297</name>
</gene>